<organism evidence="6 7">
    <name type="scientific">Cirrhinus mrigala</name>
    <name type="common">Mrigala</name>
    <dbReference type="NCBI Taxonomy" id="683832"/>
    <lineage>
        <taxon>Eukaryota</taxon>
        <taxon>Metazoa</taxon>
        <taxon>Chordata</taxon>
        <taxon>Craniata</taxon>
        <taxon>Vertebrata</taxon>
        <taxon>Euteleostomi</taxon>
        <taxon>Actinopterygii</taxon>
        <taxon>Neopterygii</taxon>
        <taxon>Teleostei</taxon>
        <taxon>Ostariophysi</taxon>
        <taxon>Cypriniformes</taxon>
        <taxon>Cyprinidae</taxon>
        <taxon>Labeoninae</taxon>
        <taxon>Labeonini</taxon>
        <taxon>Cirrhinus</taxon>
    </lineage>
</organism>
<evidence type="ECO:0000256" key="4">
    <source>
        <dbReference type="ARBA" id="ARBA00023315"/>
    </source>
</evidence>
<dbReference type="Proteomes" id="UP001529510">
    <property type="component" value="Unassembled WGS sequence"/>
</dbReference>
<dbReference type="GO" id="GO:0005759">
    <property type="term" value="C:mitochondrial matrix"/>
    <property type="evidence" value="ECO:0007669"/>
    <property type="project" value="UniProtKB-SubCell"/>
</dbReference>
<keyword evidence="4" id="KW-0012">Acyltransferase</keyword>
<dbReference type="AlphaFoldDB" id="A0ABD0RQ75"/>
<name>A0ABD0RQ75_CIRMR</name>
<feature type="domain" description="2-oxoacid dehydrogenase acyltransferase catalytic" evidence="5">
    <location>
        <begin position="4"/>
        <end position="52"/>
    </location>
</feature>
<comment type="subcellular location">
    <subcellularLocation>
        <location evidence="2">Mitochondrion matrix</location>
    </subcellularLocation>
</comment>
<evidence type="ECO:0000256" key="1">
    <source>
        <dbReference type="ARBA" id="ARBA00001938"/>
    </source>
</evidence>
<protein>
    <recommendedName>
        <fullName evidence="5">2-oxoacid dehydrogenase acyltransferase catalytic domain-containing protein</fullName>
    </recommendedName>
</protein>
<reference evidence="6 7" key="1">
    <citation type="submission" date="2024-05" db="EMBL/GenBank/DDBJ databases">
        <title>Genome sequencing and assembly of Indian major carp, Cirrhinus mrigala (Hamilton, 1822).</title>
        <authorList>
            <person name="Mohindra V."/>
            <person name="Chowdhury L.M."/>
            <person name="Lal K."/>
            <person name="Jena J.K."/>
        </authorList>
    </citation>
    <scope>NUCLEOTIDE SEQUENCE [LARGE SCALE GENOMIC DNA]</scope>
    <source>
        <strain evidence="6">CM1030</strain>
        <tissue evidence="6">Blood</tissue>
    </source>
</reference>
<dbReference type="SUPFAM" id="SSF52777">
    <property type="entry name" value="CoA-dependent acyltransferases"/>
    <property type="match status" value="1"/>
</dbReference>
<dbReference type="InterPro" id="IPR023213">
    <property type="entry name" value="CAT-like_dom_sf"/>
</dbReference>
<dbReference type="GO" id="GO:0016746">
    <property type="term" value="F:acyltransferase activity"/>
    <property type="evidence" value="ECO:0007669"/>
    <property type="project" value="UniProtKB-KW"/>
</dbReference>
<keyword evidence="7" id="KW-1185">Reference proteome</keyword>
<evidence type="ECO:0000259" key="5">
    <source>
        <dbReference type="Pfam" id="PF00198"/>
    </source>
</evidence>
<evidence type="ECO:0000313" key="6">
    <source>
        <dbReference type="EMBL" id="KAL0200260.1"/>
    </source>
</evidence>
<dbReference type="PANTHER" id="PTHR43178:SF5">
    <property type="entry name" value="LIPOAMIDE ACYLTRANSFERASE COMPONENT OF BRANCHED-CHAIN ALPHA-KETO ACID DEHYDROGENASE COMPLEX, MITOCHONDRIAL"/>
    <property type="match status" value="1"/>
</dbReference>
<sequence>MNAGFQKAMVKTMTAALKIPHFGYCDEVDLTQLVRLRSELKELADYMPFFIK</sequence>
<dbReference type="InterPro" id="IPR050743">
    <property type="entry name" value="2-oxoacid_DH_E2_comp"/>
</dbReference>
<dbReference type="Pfam" id="PF00198">
    <property type="entry name" value="2-oxoacid_dh"/>
    <property type="match status" value="1"/>
</dbReference>
<keyword evidence="3" id="KW-0808">Transferase</keyword>
<dbReference type="EMBL" id="JAMKFB020000002">
    <property type="protein sequence ID" value="KAL0200260.1"/>
    <property type="molecule type" value="Genomic_DNA"/>
</dbReference>
<dbReference type="PANTHER" id="PTHR43178">
    <property type="entry name" value="DIHYDROLIPOAMIDE ACETYLTRANSFERASE COMPONENT OF PYRUVATE DEHYDROGENASE COMPLEX"/>
    <property type="match status" value="1"/>
</dbReference>
<gene>
    <name evidence="6" type="ORF">M9458_003447</name>
</gene>
<accession>A0ABD0RQ75</accession>
<dbReference type="Gene3D" id="3.30.559.10">
    <property type="entry name" value="Chloramphenicol acetyltransferase-like domain"/>
    <property type="match status" value="1"/>
</dbReference>
<proteinExistence type="predicted"/>
<evidence type="ECO:0000256" key="3">
    <source>
        <dbReference type="ARBA" id="ARBA00022679"/>
    </source>
</evidence>
<evidence type="ECO:0000256" key="2">
    <source>
        <dbReference type="ARBA" id="ARBA00004305"/>
    </source>
</evidence>
<evidence type="ECO:0000313" key="7">
    <source>
        <dbReference type="Proteomes" id="UP001529510"/>
    </source>
</evidence>
<comment type="cofactor">
    <cofactor evidence="1">
        <name>(R)-lipoate</name>
        <dbReference type="ChEBI" id="CHEBI:83088"/>
    </cofactor>
</comment>
<comment type="caution">
    <text evidence="6">The sequence shown here is derived from an EMBL/GenBank/DDBJ whole genome shotgun (WGS) entry which is preliminary data.</text>
</comment>
<dbReference type="InterPro" id="IPR001078">
    <property type="entry name" value="2-oxoacid_DH_actylTfrase"/>
</dbReference>
<feature type="non-terminal residue" evidence="6">
    <location>
        <position position="52"/>
    </location>
</feature>